<proteinExistence type="predicted"/>
<sequence>MSRKVTPSYLRNIRNLSKGETMEFFRQYINPSLKSIEDLCTGVDFCLAMNQLFPNSYDVQKLKRGDNLSERDKRSNFHLLKEAFKASGIKKNFPAEDMMQRNFQSNFYFAQWFVRFFDAHRPRNEEESTDEVICDSPKTETLYTGQSSVHGGARLISQIANAKTPEGTKRNDTILSQLGNGFGSAYKPRPLSAVKSSGYGKLSCRPLKIPRRPTAEYRENSSQTDEIPFIDAKIECMNQVREEMEQLRLELSKAVRTLQEENQKLLDSLDHSNLKKSYFYKKLDQIENLCLDCPPESLRASLKKILYEEGLPM</sequence>
<name>A0A812C4C9_ACAPH</name>
<comment type="caution">
    <text evidence="3">The sequence shown here is derived from an EMBL/GenBank/DDBJ whole genome shotgun (WGS) entry which is preliminary data.</text>
</comment>
<dbReference type="SUPFAM" id="SSF47576">
    <property type="entry name" value="Calponin-homology domain, CH-domain"/>
    <property type="match status" value="1"/>
</dbReference>
<dbReference type="Gene3D" id="1.10.418.10">
    <property type="entry name" value="Calponin-like domain"/>
    <property type="match status" value="1"/>
</dbReference>
<evidence type="ECO:0000259" key="2">
    <source>
        <dbReference type="PROSITE" id="PS50021"/>
    </source>
</evidence>
<evidence type="ECO:0000256" key="1">
    <source>
        <dbReference type="SAM" id="Coils"/>
    </source>
</evidence>
<dbReference type="SUPFAM" id="SSF140612">
    <property type="entry name" value="EB1 dimerisation domain-like"/>
    <property type="match status" value="1"/>
</dbReference>
<dbReference type="GO" id="GO:0008017">
    <property type="term" value="F:microtubule binding"/>
    <property type="evidence" value="ECO:0007669"/>
    <property type="project" value="InterPro"/>
</dbReference>
<reference evidence="3" key="1">
    <citation type="submission" date="2021-01" db="EMBL/GenBank/DDBJ databases">
        <authorList>
            <person name="Li R."/>
            <person name="Bekaert M."/>
        </authorList>
    </citation>
    <scope>NUCLEOTIDE SEQUENCE</scope>
    <source>
        <strain evidence="3">Farmed</strain>
    </source>
</reference>
<dbReference type="EMBL" id="CAHIKZ030001106">
    <property type="protein sequence ID" value="CAE1252686.1"/>
    <property type="molecule type" value="Genomic_DNA"/>
</dbReference>
<evidence type="ECO:0000313" key="3">
    <source>
        <dbReference type="EMBL" id="CAE1252686.1"/>
    </source>
</evidence>
<dbReference type="InterPro" id="IPR036133">
    <property type="entry name" value="EB1_C_sf"/>
</dbReference>
<feature type="coiled-coil region" evidence="1">
    <location>
        <begin position="230"/>
        <end position="275"/>
    </location>
</feature>
<keyword evidence="4" id="KW-1185">Reference proteome</keyword>
<protein>
    <recommendedName>
        <fullName evidence="2">Calponin-homology (CH) domain-containing protein</fullName>
    </recommendedName>
</protein>
<dbReference type="PANTHER" id="PTHR10623">
    <property type="entry name" value="MICROTUBULE-ASSOCIATED PROTEIN RP/EB FAMILY MEMBER"/>
    <property type="match status" value="1"/>
</dbReference>
<dbReference type="Gene3D" id="1.20.5.1430">
    <property type="match status" value="1"/>
</dbReference>
<dbReference type="PROSITE" id="PS50021">
    <property type="entry name" value="CH"/>
    <property type="match status" value="1"/>
</dbReference>
<keyword evidence="1" id="KW-0175">Coiled coil</keyword>
<dbReference type="InterPro" id="IPR036872">
    <property type="entry name" value="CH_dom_sf"/>
</dbReference>
<dbReference type="AlphaFoldDB" id="A0A812C4C9"/>
<dbReference type="InterPro" id="IPR027328">
    <property type="entry name" value="MAPRE"/>
</dbReference>
<dbReference type="InterPro" id="IPR001715">
    <property type="entry name" value="CH_dom"/>
</dbReference>
<dbReference type="Proteomes" id="UP000597762">
    <property type="component" value="Unassembled WGS sequence"/>
</dbReference>
<dbReference type="Pfam" id="PF00307">
    <property type="entry name" value="CH"/>
    <property type="match status" value="1"/>
</dbReference>
<evidence type="ECO:0000313" key="4">
    <source>
        <dbReference type="Proteomes" id="UP000597762"/>
    </source>
</evidence>
<feature type="domain" description="Calponin-homology (CH)" evidence="2">
    <location>
        <begin position="7"/>
        <end position="118"/>
    </location>
</feature>
<accession>A0A812C4C9</accession>
<organism evidence="3 4">
    <name type="scientific">Acanthosepion pharaonis</name>
    <name type="common">Pharaoh cuttlefish</name>
    <name type="synonym">Sepia pharaonis</name>
    <dbReference type="NCBI Taxonomy" id="158019"/>
    <lineage>
        <taxon>Eukaryota</taxon>
        <taxon>Metazoa</taxon>
        <taxon>Spiralia</taxon>
        <taxon>Lophotrochozoa</taxon>
        <taxon>Mollusca</taxon>
        <taxon>Cephalopoda</taxon>
        <taxon>Coleoidea</taxon>
        <taxon>Decapodiformes</taxon>
        <taxon>Sepiida</taxon>
        <taxon>Sepiina</taxon>
        <taxon>Sepiidae</taxon>
        <taxon>Acanthosepion</taxon>
    </lineage>
</organism>
<gene>
    <name evidence="3" type="ORF">SPHA_28092</name>
</gene>
<dbReference type="OrthoDB" id="6086293at2759"/>